<dbReference type="InterPro" id="IPR002559">
    <property type="entry name" value="Transposase_11"/>
</dbReference>
<protein>
    <submittedName>
        <fullName evidence="7">Uncharacterized protein DUF4372</fullName>
    </submittedName>
</protein>
<evidence type="ECO:0000256" key="1">
    <source>
        <dbReference type="ARBA" id="ARBA00010075"/>
    </source>
</evidence>
<keyword evidence="2" id="KW-0815">Transposition</keyword>
<reference evidence="7 8" key="1">
    <citation type="submission" date="2018-07" db="EMBL/GenBank/DDBJ databases">
        <title>Freshwater and sediment microbial communities from various areas in North America, analyzing microbe dynamics in response to fracking.</title>
        <authorList>
            <person name="Lamendella R."/>
        </authorList>
    </citation>
    <scope>NUCLEOTIDE SEQUENCE [LARGE SCALE GENOMIC DNA]</scope>
    <source>
        <strain evidence="7 8">160A</strain>
    </source>
</reference>
<evidence type="ECO:0000256" key="4">
    <source>
        <dbReference type="ARBA" id="ARBA00023172"/>
    </source>
</evidence>
<gene>
    <name evidence="7" type="ORF">DFO77_1811</name>
</gene>
<dbReference type="InterPro" id="IPR047952">
    <property type="entry name" value="Transpos_IS4"/>
</dbReference>
<dbReference type="SUPFAM" id="SSF53098">
    <property type="entry name" value="Ribonuclease H-like"/>
    <property type="match status" value="1"/>
</dbReference>
<comment type="caution">
    <text evidence="7">The sequence shown here is derived from an EMBL/GenBank/DDBJ whole genome shotgun (WGS) entry which is preliminary data.</text>
</comment>
<keyword evidence="8" id="KW-1185">Reference proteome</keyword>
<organism evidence="7 8">
    <name type="scientific">Marinilabilia salmonicolor</name>
    <dbReference type="NCBI Taxonomy" id="989"/>
    <lineage>
        <taxon>Bacteria</taxon>
        <taxon>Pseudomonadati</taxon>
        <taxon>Bacteroidota</taxon>
        <taxon>Bacteroidia</taxon>
        <taxon>Marinilabiliales</taxon>
        <taxon>Marinilabiliaceae</taxon>
        <taxon>Marinilabilia</taxon>
    </lineage>
</organism>
<evidence type="ECO:0000256" key="2">
    <source>
        <dbReference type="ARBA" id="ARBA00022578"/>
    </source>
</evidence>
<dbReference type="InterPro" id="IPR025399">
    <property type="entry name" value="DUF4372"/>
</dbReference>
<dbReference type="Pfam" id="PF01609">
    <property type="entry name" value="DDE_Tnp_1"/>
    <property type="match status" value="1"/>
</dbReference>
<comment type="similarity">
    <text evidence="1">Belongs to the transposase 11 family.</text>
</comment>
<dbReference type="InterPro" id="IPR012337">
    <property type="entry name" value="RNaseH-like_sf"/>
</dbReference>
<dbReference type="NCBIfam" id="NF033592">
    <property type="entry name" value="transpos_IS4_1"/>
    <property type="match status" value="1"/>
</dbReference>
<accession>A0A368UIS8</accession>
<name>A0A368UIS8_9BACT</name>
<evidence type="ECO:0000259" key="5">
    <source>
        <dbReference type="Pfam" id="PF01609"/>
    </source>
</evidence>
<dbReference type="AlphaFoldDB" id="A0A368UIS8"/>
<evidence type="ECO:0000256" key="3">
    <source>
        <dbReference type="ARBA" id="ARBA00023125"/>
    </source>
</evidence>
<sequence length="422" mass="49212">MVKFAFTTKQIITMSKSTNFTGQPLFGQLIKFIDRQQVNTIARKAGTDRYCKKLTTHKHLIVMMFVALNGYQSIREAITGLLANAHKIGHLGLDYVIRRSTFSDANKRRSSDVFGEVYMKVYRKYSQDLSDSRLSKQDMKRLYIMDSTTISLFKEILKGVGRNPKTGKKKGGIKAHTVIKADENVPCLIRYSAAVRHDHTFLQEVNLPEDSIITFDKGYVDYGQYQKFSESKIWYVTRLKSNAKYVAKREFDIPDDADSGVLKDEIIDLEYGGRDKKIHKARRIAYWDDDNKRLFEFITNNMELDAEIIALIYKKRWQIELLFKQLKQNFPLKYFLGDNPNAIEIQIWAAMLANLLITLIKSKVKRNWAFSNMVSIIRQQLMSYIDIYKFLEDPEKAWNEIINKNKLIYQNSLFPEIQGAYF</sequence>
<keyword evidence="4" id="KW-0233">DNA recombination</keyword>
<dbReference type="GO" id="GO:0006313">
    <property type="term" value="P:DNA transposition"/>
    <property type="evidence" value="ECO:0007669"/>
    <property type="project" value="InterPro"/>
</dbReference>
<evidence type="ECO:0000313" key="8">
    <source>
        <dbReference type="Proteomes" id="UP000252733"/>
    </source>
</evidence>
<feature type="domain" description="Transposase IS4-like" evidence="5">
    <location>
        <begin position="140"/>
        <end position="353"/>
    </location>
</feature>
<dbReference type="Pfam" id="PF14294">
    <property type="entry name" value="DUF4372"/>
    <property type="match status" value="1"/>
</dbReference>
<proteinExistence type="inferred from homology"/>
<dbReference type="GO" id="GO:0003677">
    <property type="term" value="F:DNA binding"/>
    <property type="evidence" value="ECO:0007669"/>
    <property type="project" value="UniProtKB-KW"/>
</dbReference>
<dbReference type="EMBL" id="QPIZ01000081">
    <property type="protein sequence ID" value="RCW19625.1"/>
    <property type="molecule type" value="Genomic_DNA"/>
</dbReference>
<dbReference type="Proteomes" id="UP000252733">
    <property type="component" value="Unassembled WGS sequence"/>
</dbReference>
<keyword evidence="3" id="KW-0238">DNA-binding</keyword>
<feature type="domain" description="DUF4372" evidence="6">
    <location>
        <begin position="21"/>
        <end position="93"/>
    </location>
</feature>
<evidence type="ECO:0000259" key="6">
    <source>
        <dbReference type="Pfam" id="PF14294"/>
    </source>
</evidence>
<evidence type="ECO:0000313" key="7">
    <source>
        <dbReference type="EMBL" id="RCW19625.1"/>
    </source>
</evidence>
<dbReference type="GO" id="GO:0004803">
    <property type="term" value="F:transposase activity"/>
    <property type="evidence" value="ECO:0007669"/>
    <property type="project" value="InterPro"/>
</dbReference>
<dbReference type="PANTHER" id="PTHR33258:SF1">
    <property type="entry name" value="TRANSPOSASE INSL FOR INSERTION SEQUENCE ELEMENT IS186A-RELATED"/>
    <property type="match status" value="1"/>
</dbReference>
<dbReference type="PANTHER" id="PTHR33258">
    <property type="entry name" value="TRANSPOSASE INSL FOR INSERTION SEQUENCE ELEMENT IS186A-RELATED"/>
    <property type="match status" value="1"/>
</dbReference>